<sequence length="201" mass="21472">MQHPLASASRSRRSTGETPRRWRPAVALLVASGLVAVCFALASPLVTAVAEAGDAPDAADGYVDPQAPISPFDDVPALTRLRPSLRDALHAAARDAEADGVAFVVTSGWRDQRYQDWLRDQAVARGGAQEASEYVAAGTSSRHLSGDAVDIGYTDADSWMQQHGSRYGLCQIYANEMWHYELATTPGGTCPPQYADAGSRP</sequence>
<dbReference type="EMBL" id="BSVB01000001">
    <property type="protein sequence ID" value="GMA95496.1"/>
    <property type="molecule type" value="Genomic_DNA"/>
</dbReference>
<dbReference type="InterPro" id="IPR009045">
    <property type="entry name" value="Zn_M74/Hedgehog-like"/>
</dbReference>
<evidence type="ECO:0000259" key="1">
    <source>
        <dbReference type="Pfam" id="PF02557"/>
    </source>
</evidence>
<reference evidence="3" key="1">
    <citation type="journal article" date="2019" name="Int. J. Syst. Evol. Microbiol.">
        <title>The Global Catalogue of Microorganisms (GCM) 10K type strain sequencing project: providing services to taxonomists for standard genome sequencing and annotation.</title>
        <authorList>
            <consortium name="The Broad Institute Genomics Platform"/>
            <consortium name="The Broad Institute Genome Sequencing Center for Infectious Disease"/>
            <person name="Wu L."/>
            <person name="Ma J."/>
        </authorList>
    </citation>
    <scope>NUCLEOTIDE SEQUENCE [LARGE SCALE GENOMIC DNA]</scope>
    <source>
        <strain evidence="3">NBRC 108894</strain>
    </source>
</reference>
<accession>A0ABQ6K9W7</accession>
<feature type="domain" description="D-alanyl-D-alanine carboxypeptidase-like core" evidence="1">
    <location>
        <begin position="80"/>
        <end position="174"/>
    </location>
</feature>
<protein>
    <recommendedName>
        <fullName evidence="1">D-alanyl-D-alanine carboxypeptidase-like core domain-containing protein</fullName>
    </recommendedName>
</protein>
<dbReference type="Pfam" id="PF02557">
    <property type="entry name" value="VanY"/>
    <property type="match status" value="1"/>
</dbReference>
<organism evidence="2 3">
    <name type="scientific">Pseudolysinimonas kribbensis</name>
    <dbReference type="NCBI Taxonomy" id="433641"/>
    <lineage>
        <taxon>Bacteria</taxon>
        <taxon>Bacillati</taxon>
        <taxon>Actinomycetota</taxon>
        <taxon>Actinomycetes</taxon>
        <taxon>Micrococcales</taxon>
        <taxon>Microbacteriaceae</taxon>
        <taxon>Pseudolysinimonas</taxon>
    </lineage>
</organism>
<gene>
    <name evidence="2" type="ORF">GCM10025881_23200</name>
</gene>
<keyword evidence="3" id="KW-1185">Reference proteome</keyword>
<evidence type="ECO:0000313" key="3">
    <source>
        <dbReference type="Proteomes" id="UP001157034"/>
    </source>
</evidence>
<dbReference type="InterPro" id="IPR003709">
    <property type="entry name" value="VanY-like_core_dom"/>
</dbReference>
<dbReference type="Gene3D" id="3.30.1380.10">
    <property type="match status" value="1"/>
</dbReference>
<dbReference type="SUPFAM" id="SSF55166">
    <property type="entry name" value="Hedgehog/DD-peptidase"/>
    <property type="match status" value="1"/>
</dbReference>
<comment type="caution">
    <text evidence="2">The sequence shown here is derived from an EMBL/GenBank/DDBJ whole genome shotgun (WGS) entry which is preliminary data.</text>
</comment>
<evidence type="ECO:0000313" key="2">
    <source>
        <dbReference type="EMBL" id="GMA95496.1"/>
    </source>
</evidence>
<dbReference type="RefSeq" id="WP_284254263.1">
    <property type="nucleotide sequence ID" value="NZ_BSVB01000001.1"/>
</dbReference>
<dbReference type="Proteomes" id="UP001157034">
    <property type="component" value="Unassembled WGS sequence"/>
</dbReference>
<name>A0ABQ6K9W7_9MICO</name>
<proteinExistence type="predicted"/>